<reference evidence="1 2" key="1">
    <citation type="submission" date="2015-03" db="EMBL/GenBank/DDBJ databases">
        <title>Genome assembly of Sandaracinus amylolyticus DSM 53668.</title>
        <authorList>
            <person name="Sharma G."/>
            <person name="Subramanian S."/>
        </authorList>
    </citation>
    <scope>NUCLEOTIDE SEQUENCE [LARGE SCALE GENOMIC DNA]</scope>
    <source>
        <strain evidence="1 2">DSM 53668</strain>
    </source>
</reference>
<protein>
    <submittedName>
        <fullName evidence="1">Uncharacterized protein</fullName>
    </submittedName>
</protein>
<proteinExistence type="predicted"/>
<gene>
    <name evidence="1" type="ORF">DB32_002323</name>
</gene>
<sequence length="77" mass="8805">MSEYEDAIVEAMARRASLEELAAITARYREDRGLARDEALGALESARSRVRDEHNEDALLELMDRVRGWCQPGHDLF</sequence>
<keyword evidence="2" id="KW-1185">Reference proteome</keyword>
<dbReference type="RefSeq" id="WP_053232440.1">
    <property type="nucleotide sequence ID" value="NZ_CP011125.1"/>
</dbReference>
<dbReference type="OrthoDB" id="199688at2"/>
<organism evidence="1 2">
    <name type="scientific">Sandaracinus amylolyticus</name>
    <dbReference type="NCBI Taxonomy" id="927083"/>
    <lineage>
        <taxon>Bacteria</taxon>
        <taxon>Pseudomonadati</taxon>
        <taxon>Myxococcota</taxon>
        <taxon>Polyangia</taxon>
        <taxon>Polyangiales</taxon>
        <taxon>Sandaracinaceae</taxon>
        <taxon>Sandaracinus</taxon>
    </lineage>
</organism>
<evidence type="ECO:0000313" key="2">
    <source>
        <dbReference type="Proteomes" id="UP000034883"/>
    </source>
</evidence>
<dbReference type="AlphaFoldDB" id="A0A0F6SEG9"/>
<name>A0A0F6SEG9_9BACT</name>
<accession>A0A0F6SEG9</accession>
<dbReference type="STRING" id="927083.DB32_002323"/>
<evidence type="ECO:0000313" key="1">
    <source>
        <dbReference type="EMBL" id="AKF05174.1"/>
    </source>
</evidence>
<dbReference type="Proteomes" id="UP000034883">
    <property type="component" value="Chromosome"/>
</dbReference>
<dbReference type="EMBL" id="CP011125">
    <property type="protein sequence ID" value="AKF05174.1"/>
    <property type="molecule type" value="Genomic_DNA"/>
</dbReference>
<dbReference type="KEGG" id="samy:DB32_002323"/>